<dbReference type="PROSITE" id="PS00678">
    <property type="entry name" value="WD_REPEATS_1"/>
    <property type="match status" value="1"/>
</dbReference>
<dbReference type="Proteomes" id="UP000811619">
    <property type="component" value="Unassembled WGS sequence"/>
</dbReference>
<protein>
    <recommendedName>
        <fullName evidence="10">WD repeat protein</fullName>
    </recommendedName>
</protein>
<dbReference type="OrthoDB" id="60955at2759"/>
<evidence type="ECO:0000256" key="4">
    <source>
        <dbReference type="ARBA" id="ARBA00022771"/>
    </source>
</evidence>
<evidence type="ECO:0000313" key="8">
    <source>
        <dbReference type="EMBL" id="KAG5917042.1"/>
    </source>
</evidence>
<comment type="caution">
    <text evidence="8">The sequence shown here is derived from an EMBL/GenBank/DDBJ whole genome shotgun (WGS) entry which is preliminary data.</text>
</comment>
<dbReference type="GO" id="GO:0016239">
    <property type="term" value="P:positive regulation of macroautophagy"/>
    <property type="evidence" value="ECO:0007669"/>
    <property type="project" value="TreeGrafter"/>
</dbReference>
<feature type="compositionally biased region" description="Low complexity" evidence="7">
    <location>
        <begin position="691"/>
        <end position="716"/>
    </location>
</feature>
<dbReference type="GO" id="GO:0061700">
    <property type="term" value="C:GATOR2 complex"/>
    <property type="evidence" value="ECO:0007669"/>
    <property type="project" value="TreeGrafter"/>
</dbReference>
<dbReference type="Gene3D" id="2.130.10.10">
    <property type="entry name" value="YVTN repeat-like/Quinoprotein amine dehydrogenase"/>
    <property type="match status" value="2"/>
</dbReference>
<evidence type="ECO:0000313" key="9">
    <source>
        <dbReference type="Proteomes" id="UP000811619"/>
    </source>
</evidence>
<dbReference type="PROSITE" id="PS50082">
    <property type="entry name" value="WD_REPEATS_2"/>
    <property type="match status" value="1"/>
</dbReference>
<dbReference type="InterPro" id="IPR037590">
    <property type="entry name" value="WDR24"/>
</dbReference>
<dbReference type="InterPro" id="IPR019775">
    <property type="entry name" value="WD40_repeat_CS"/>
</dbReference>
<keyword evidence="4" id="KW-0863">Zinc-finger</keyword>
<evidence type="ECO:0000256" key="1">
    <source>
        <dbReference type="ARBA" id="ARBA00022574"/>
    </source>
</evidence>
<feature type="compositionally biased region" description="Basic and acidic residues" evidence="7">
    <location>
        <begin position="624"/>
        <end position="652"/>
    </location>
</feature>
<feature type="compositionally biased region" description="Basic and acidic residues" evidence="7">
    <location>
        <begin position="772"/>
        <end position="792"/>
    </location>
</feature>
<organism evidence="8 9">
    <name type="scientific">Claviceps africana</name>
    <dbReference type="NCBI Taxonomy" id="83212"/>
    <lineage>
        <taxon>Eukaryota</taxon>
        <taxon>Fungi</taxon>
        <taxon>Dikarya</taxon>
        <taxon>Ascomycota</taxon>
        <taxon>Pezizomycotina</taxon>
        <taxon>Sordariomycetes</taxon>
        <taxon>Hypocreomycetidae</taxon>
        <taxon>Hypocreales</taxon>
        <taxon>Clavicipitaceae</taxon>
        <taxon>Claviceps</taxon>
    </lineage>
</organism>
<feature type="repeat" description="WD" evidence="6">
    <location>
        <begin position="256"/>
        <end position="289"/>
    </location>
</feature>
<feature type="compositionally biased region" description="Basic residues" evidence="7">
    <location>
        <begin position="474"/>
        <end position="484"/>
    </location>
</feature>
<evidence type="ECO:0000256" key="6">
    <source>
        <dbReference type="PROSITE-ProRule" id="PRU00221"/>
    </source>
</evidence>
<feature type="region of interest" description="Disordered" evidence="7">
    <location>
        <begin position="623"/>
        <end position="970"/>
    </location>
</feature>
<dbReference type="InterPro" id="IPR001680">
    <property type="entry name" value="WD40_rpt"/>
</dbReference>
<keyword evidence="5" id="KW-0862">Zinc</keyword>
<dbReference type="Pfam" id="PF00400">
    <property type="entry name" value="WD40"/>
    <property type="match status" value="2"/>
</dbReference>
<evidence type="ECO:0000256" key="5">
    <source>
        <dbReference type="ARBA" id="ARBA00022833"/>
    </source>
</evidence>
<dbReference type="GO" id="GO:1904263">
    <property type="term" value="P:positive regulation of TORC1 signaling"/>
    <property type="evidence" value="ECO:0007669"/>
    <property type="project" value="TreeGrafter"/>
</dbReference>
<reference evidence="8" key="1">
    <citation type="journal article" date="2020" name="bioRxiv">
        <title>Whole genome comparisons of ergot fungi reveals the divergence and evolution of species within the genus Claviceps are the result of varying mechanisms driving genome evolution and host range expansion.</title>
        <authorList>
            <person name="Wyka S.A."/>
            <person name="Mondo S.J."/>
            <person name="Liu M."/>
            <person name="Dettman J."/>
            <person name="Nalam V."/>
            <person name="Broders K.D."/>
        </authorList>
    </citation>
    <scope>NUCLEOTIDE SEQUENCE</scope>
    <source>
        <strain evidence="8">CCC 489</strain>
    </source>
</reference>
<dbReference type="GO" id="GO:0005774">
    <property type="term" value="C:vacuolar membrane"/>
    <property type="evidence" value="ECO:0007669"/>
    <property type="project" value="TreeGrafter"/>
</dbReference>
<evidence type="ECO:0000256" key="7">
    <source>
        <dbReference type="SAM" id="MobiDB-lite"/>
    </source>
</evidence>
<evidence type="ECO:0000256" key="3">
    <source>
        <dbReference type="ARBA" id="ARBA00022737"/>
    </source>
</evidence>
<dbReference type="GO" id="GO:0008270">
    <property type="term" value="F:zinc ion binding"/>
    <property type="evidence" value="ECO:0007669"/>
    <property type="project" value="UniProtKB-KW"/>
</dbReference>
<accession>A0A8K0J120</accession>
<dbReference type="GO" id="GO:0005829">
    <property type="term" value="C:cytosol"/>
    <property type="evidence" value="ECO:0007669"/>
    <property type="project" value="TreeGrafter"/>
</dbReference>
<dbReference type="InterPro" id="IPR036322">
    <property type="entry name" value="WD40_repeat_dom_sf"/>
</dbReference>
<feature type="region of interest" description="Disordered" evidence="7">
    <location>
        <begin position="467"/>
        <end position="508"/>
    </location>
</feature>
<keyword evidence="9" id="KW-1185">Reference proteome</keyword>
<dbReference type="PROSITE" id="PS50294">
    <property type="entry name" value="WD_REPEATS_REGION"/>
    <property type="match status" value="1"/>
</dbReference>
<dbReference type="SMART" id="SM00320">
    <property type="entry name" value="WD40"/>
    <property type="match status" value="4"/>
</dbReference>
<keyword evidence="1 6" id="KW-0853">WD repeat</keyword>
<evidence type="ECO:0008006" key="10">
    <source>
        <dbReference type="Google" id="ProtNLM"/>
    </source>
</evidence>
<dbReference type="PANTHER" id="PTHR46200:SF1">
    <property type="entry name" value="GATOR COMPLEX PROTEIN WDR24"/>
    <property type="match status" value="1"/>
</dbReference>
<gene>
    <name evidence="8" type="ORF">E4U42_007407</name>
</gene>
<keyword evidence="3" id="KW-0677">Repeat</keyword>
<name>A0A8K0J120_9HYPO</name>
<feature type="compositionally biased region" description="Basic and acidic residues" evidence="7">
    <location>
        <begin position="914"/>
        <end position="933"/>
    </location>
</feature>
<feature type="compositionally biased region" description="Low complexity" evidence="7">
    <location>
        <begin position="729"/>
        <end position="738"/>
    </location>
</feature>
<dbReference type="PANTHER" id="PTHR46200">
    <property type="entry name" value="GATOR COMPLEX PROTEIN WDR24"/>
    <property type="match status" value="1"/>
</dbReference>
<feature type="compositionally biased region" description="Polar residues" evidence="7">
    <location>
        <begin position="949"/>
        <end position="967"/>
    </location>
</feature>
<feature type="compositionally biased region" description="Gly residues" evidence="7">
    <location>
        <begin position="717"/>
        <end position="728"/>
    </location>
</feature>
<sequence>MYNRDSRIMRKLLGKAAPDSAAGNLSSITGTTTPVLSSLRPSKSQDAIYSAGVPISCFNVSSDRRAVVLAGPHILKTVVLDDTASQSFVLKDGFDLRKVIVSRHSSSYRSNDIDDQLNIRDVKWHSGSHIFTACASGKVFSYDLTRLGAGEPEPLSYIMMHEDSRQVNSLDINPHLQSWLLTGGQDGTARVFDSATTVPARHGITFRQRFAPMRCIDPIRQVSWSPKQGHEMACCTDSGVVMKWDVRQPSRPVLRLNAHEKACSSIAWHPDGIYLLSAGSDSKVQVWDLGPTGDKRQKAKFTISAPAPVAAVAWRPGVWSASAQARRVAQVAVTYDETSSRKYGRPAVHVWDFARPLVPYKEMGRFESCPSAIWWRDQDLLWTAGQDGAFSQCDLAFARKVIDRQSTSAMAFSPRGDALLFLDERPNSNRLRFHASHASEMIQRATYSSSPGNLGLSLSRSDSEDDVLGGFLGPRRRVSRKRMPSGRGGVPLSTTPPSSGGAGFPDDAKQNLGLDQSINVTGMFKPQQAMSYGHLPAAVPVQVYQFMSSAYLNTLKEGLPFVEGGKCMVERVGDMLEQFAKASEAANLYRLAQTWRILSYAMSTLLKRRAQYHFEVRVGQFQKLHPDEGSKKPDRPTPSDKLPDDGGEETPRRQSAQRSSVDGRFHPIRSLLATELESTSDMVTPVAEPAGSNRSSNGNNGDKSNNGSSSSRSGSSGSSGSGGGGGSSSSGVNTNNTNLKTSGFGLEETAYSHSKRLSPIAEPENPLSLGPADHDSVKECKSTRQRRLDSKSISEPISEPTSGDGGRTEESDAPTSEGHDLYDAKTLAKAIDVPLTRPRNSGEEGGYSGSKAIRDSEENLGQMFSISSGTRMSSDRTGSSGDAFARPGLARERSDLERESGTSSQDSPGISRALAERKGRSSRPGDFREKEGSKTTSQAAKADDESDVGPSSFTVGVTSENDSSTWPRNWIPGLDGGRFTMFRTKEPTSARHDTRPRIVETDYLPWSQDPPYPYPLSTQDWNGEGAGWGTGPLISPLQPYSLLLRALDFESRTSALHASAIILLLKPLVPDSVIDTHRARGILRQHYRRLMEMSLFVEAALLRNMCVQGWPDGLPDWGDNYDCIFSAAQQAGKVGLFCLACRKPREINRRAGAGAEAVWMCERCQSIMAPCCVCGHRKAERASYIPEEIAPSPVDVEFDGWLSEWWYCPGCTHGGHAS</sequence>
<evidence type="ECO:0000256" key="2">
    <source>
        <dbReference type="ARBA" id="ARBA00022723"/>
    </source>
</evidence>
<dbReference type="AlphaFoldDB" id="A0A8K0J120"/>
<dbReference type="EMBL" id="SRPY01000842">
    <property type="protein sequence ID" value="KAG5917042.1"/>
    <property type="molecule type" value="Genomic_DNA"/>
</dbReference>
<dbReference type="InterPro" id="IPR015943">
    <property type="entry name" value="WD40/YVTN_repeat-like_dom_sf"/>
</dbReference>
<feature type="compositionally biased region" description="Basic and acidic residues" evidence="7">
    <location>
        <begin position="889"/>
        <end position="900"/>
    </location>
</feature>
<keyword evidence="2" id="KW-0479">Metal-binding</keyword>
<proteinExistence type="predicted"/>
<feature type="compositionally biased region" description="Polar residues" evidence="7">
    <location>
        <begin position="862"/>
        <end position="880"/>
    </location>
</feature>
<feature type="non-terminal residue" evidence="8">
    <location>
        <position position="1218"/>
    </location>
</feature>
<dbReference type="SUPFAM" id="SSF50978">
    <property type="entry name" value="WD40 repeat-like"/>
    <property type="match status" value="1"/>
</dbReference>